<evidence type="ECO:0000256" key="5">
    <source>
        <dbReference type="ARBA" id="ARBA00022840"/>
    </source>
</evidence>
<comment type="pathway">
    <text evidence="1">Amino-acid biosynthesis; L-asparagine biosynthesis; L-asparagine from L-aspartate (L-Gln route): step 1/1.</text>
</comment>
<evidence type="ECO:0000256" key="6">
    <source>
        <dbReference type="ARBA" id="ARBA00022888"/>
    </source>
</evidence>
<dbReference type="InterPro" id="IPR014729">
    <property type="entry name" value="Rossmann-like_a/b/a_fold"/>
</dbReference>
<keyword evidence="7 9" id="KW-0315">Glutamine amidotransferase</keyword>
<dbReference type="Pfam" id="PF13537">
    <property type="entry name" value="GATase_7"/>
    <property type="match status" value="1"/>
</dbReference>
<dbReference type="RefSeq" id="WP_209524520.1">
    <property type="nucleotide sequence ID" value="NZ_JAEEGA010000001.1"/>
</dbReference>
<dbReference type="Gene3D" id="3.60.20.10">
    <property type="entry name" value="Glutamine Phosphoribosylpyrophosphate, subunit 1, domain 1"/>
    <property type="match status" value="1"/>
</dbReference>
<dbReference type="GO" id="GO:0005829">
    <property type="term" value="C:cytosol"/>
    <property type="evidence" value="ECO:0007669"/>
    <property type="project" value="TreeGrafter"/>
</dbReference>
<dbReference type="EC" id="6.3.5.4" evidence="3"/>
<feature type="domain" description="Glutamine amidotransferase type-2" evidence="12">
    <location>
        <begin position="2"/>
        <end position="213"/>
    </location>
</feature>
<dbReference type="CDD" id="cd01991">
    <property type="entry name" value="Asn_synthase_B_C"/>
    <property type="match status" value="1"/>
</dbReference>
<keyword evidence="9" id="KW-0028">Amino-acid biosynthesis</keyword>
<reference evidence="13" key="1">
    <citation type="submission" date="2020-12" db="EMBL/GenBank/DDBJ databases">
        <title>Vagococcus allomyrinae sp. nov. and Enterococcus lavae sp. nov., isolated from the larvae of Allomyrina dichotoma.</title>
        <authorList>
            <person name="Lee S.D."/>
        </authorList>
    </citation>
    <scope>NUCLEOTIDE SEQUENCE</scope>
    <source>
        <strain evidence="13">BWB3-3</strain>
    </source>
</reference>
<sequence length="615" mass="71030">MCGFVGIIHFNAKQELDYDQKIREMNKEIAHRGPDSEGYYSNETIHYGFRRLSILDLECGSQPMSFADERYWIVFNGEIYNHQEHREALEKQGVQFATATDTEVILALYDKYKEKTASMLRGMFAFLIWDSQEEIIYGARDQFGMKPMYLSQIDGDYYVASENKAIEKLMPNKTINRSGLQHYFTFQYVPGEKRLVEGIESINPGTYFTIDKQGTVAFTRYYQATFKPVDMEESVLAKQISDVLHDSVKAHMRADVTVGSFLSGGVDSSIIVALARQLSPKLKTFSVGFEREGFNEIEVAQETAAKLDVENFSRIITPADFIAEFDHYIWNLDDPLADPAAVAQYFLAQVAGEHCTVSLSGEGADELFGGYPIYHEPISLASFERLPQGVNKVIHSVARKLPRTMKGRGFLLRGSTPLEERFVGNAKIFTEEEKRPFLKTFDADQHYMQVTAPFYKRSVGLDPTTRMQDLDMHTWLVDDLLHNADRTTMASSIELRAPFVDKEVFRVAAQIPTSLKFKNNTTKYLLRKAAEEFVPEHVLYREKLGFPVPIRFWLQNELYDWARQIITEAKTDEFINRQYVLEMLENHRKGEEDFSRKLWTFITFIRWYEIHLLMD</sequence>
<dbReference type="InterPro" id="IPR051786">
    <property type="entry name" value="ASN_synthetase/amidase"/>
</dbReference>
<dbReference type="Proteomes" id="UP000674938">
    <property type="component" value="Unassembled WGS sequence"/>
</dbReference>
<evidence type="ECO:0000313" key="13">
    <source>
        <dbReference type="EMBL" id="MBP1039624.1"/>
    </source>
</evidence>
<accession>A0A940P6Z9</accession>
<dbReference type="NCBIfam" id="TIGR01536">
    <property type="entry name" value="asn_synth_AEB"/>
    <property type="match status" value="1"/>
</dbReference>
<keyword evidence="5 10" id="KW-0067">ATP-binding</keyword>
<evidence type="ECO:0000256" key="2">
    <source>
        <dbReference type="ARBA" id="ARBA00005752"/>
    </source>
</evidence>
<feature type="active site" description="For GATase activity" evidence="9">
    <location>
        <position position="2"/>
    </location>
</feature>
<keyword evidence="6 9" id="KW-0061">Asparagine biosynthesis</keyword>
<dbReference type="SUPFAM" id="SSF56235">
    <property type="entry name" value="N-terminal nucleophile aminohydrolases (Ntn hydrolases)"/>
    <property type="match status" value="1"/>
</dbReference>
<comment type="catalytic activity">
    <reaction evidence="8">
        <text>L-aspartate + L-glutamine + ATP + H2O = L-asparagine + L-glutamate + AMP + diphosphate + H(+)</text>
        <dbReference type="Rhea" id="RHEA:12228"/>
        <dbReference type="ChEBI" id="CHEBI:15377"/>
        <dbReference type="ChEBI" id="CHEBI:15378"/>
        <dbReference type="ChEBI" id="CHEBI:29985"/>
        <dbReference type="ChEBI" id="CHEBI:29991"/>
        <dbReference type="ChEBI" id="CHEBI:30616"/>
        <dbReference type="ChEBI" id="CHEBI:33019"/>
        <dbReference type="ChEBI" id="CHEBI:58048"/>
        <dbReference type="ChEBI" id="CHEBI:58359"/>
        <dbReference type="ChEBI" id="CHEBI:456215"/>
        <dbReference type="EC" id="6.3.5.4"/>
    </reaction>
</comment>
<protein>
    <recommendedName>
        <fullName evidence="3">asparagine synthase (glutamine-hydrolyzing)</fullName>
        <ecNumber evidence="3">6.3.5.4</ecNumber>
    </recommendedName>
</protein>
<dbReference type="PANTHER" id="PTHR43284:SF1">
    <property type="entry name" value="ASPARAGINE SYNTHETASE"/>
    <property type="match status" value="1"/>
</dbReference>
<feature type="binding site" evidence="10">
    <location>
        <position position="101"/>
    </location>
    <ligand>
        <name>L-glutamine</name>
        <dbReference type="ChEBI" id="CHEBI:58359"/>
    </ligand>
</feature>
<dbReference type="InterPro" id="IPR029055">
    <property type="entry name" value="Ntn_hydrolases_N"/>
</dbReference>
<keyword evidence="4 10" id="KW-0547">Nucleotide-binding</keyword>
<comment type="caution">
    <text evidence="13">The sequence shown here is derived from an EMBL/GenBank/DDBJ whole genome shotgun (WGS) entry which is preliminary data.</text>
</comment>
<feature type="binding site" evidence="10">
    <location>
        <position position="287"/>
    </location>
    <ligand>
        <name>ATP</name>
        <dbReference type="ChEBI" id="CHEBI:30616"/>
    </ligand>
</feature>
<evidence type="ECO:0000313" key="14">
    <source>
        <dbReference type="Proteomes" id="UP000674938"/>
    </source>
</evidence>
<comment type="similarity">
    <text evidence="2">Belongs to the asparagine synthetase family.</text>
</comment>
<keyword evidence="14" id="KW-1185">Reference proteome</keyword>
<dbReference type="InterPro" id="IPR006426">
    <property type="entry name" value="Asn_synth_AEB"/>
</dbReference>
<dbReference type="CDD" id="cd00712">
    <property type="entry name" value="AsnB"/>
    <property type="match status" value="1"/>
</dbReference>
<dbReference type="GO" id="GO:0006529">
    <property type="term" value="P:asparagine biosynthetic process"/>
    <property type="evidence" value="ECO:0007669"/>
    <property type="project" value="UniProtKB-KW"/>
</dbReference>
<feature type="binding site" evidence="10">
    <location>
        <begin position="360"/>
        <end position="361"/>
    </location>
    <ligand>
        <name>ATP</name>
        <dbReference type="ChEBI" id="CHEBI:30616"/>
    </ligand>
</feature>
<evidence type="ECO:0000256" key="4">
    <source>
        <dbReference type="ARBA" id="ARBA00022741"/>
    </source>
</evidence>
<dbReference type="PANTHER" id="PTHR43284">
    <property type="entry name" value="ASPARAGINE SYNTHETASE (GLUTAMINE-HYDROLYZING)"/>
    <property type="match status" value="1"/>
</dbReference>
<dbReference type="GO" id="GO:0004066">
    <property type="term" value="F:asparagine synthase (glutamine-hydrolyzing) activity"/>
    <property type="evidence" value="ECO:0007669"/>
    <property type="project" value="UniProtKB-EC"/>
</dbReference>
<feature type="site" description="Important for beta-aspartyl-AMP intermediate formation" evidence="11">
    <location>
        <position position="362"/>
    </location>
</feature>
<dbReference type="PROSITE" id="PS51278">
    <property type="entry name" value="GATASE_TYPE_2"/>
    <property type="match status" value="1"/>
</dbReference>
<evidence type="ECO:0000256" key="8">
    <source>
        <dbReference type="ARBA" id="ARBA00048741"/>
    </source>
</evidence>
<evidence type="ECO:0000256" key="10">
    <source>
        <dbReference type="PIRSR" id="PIRSR001589-2"/>
    </source>
</evidence>
<dbReference type="EMBL" id="JAEEGA010000001">
    <property type="protein sequence ID" value="MBP1039624.1"/>
    <property type="molecule type" value="Genomic_DNA"/>
</dbReference>
<evidence type="ECO:0000256" key="7">
    <source>
        <dbReference type="ARBA" id="ARBA00022962"/>
    </source>
</evidence>
<name>A0A940P6Z9_9ENTE</name>
<keyword evidence="13" id="KW-0436">Ligase</keyword>
<dbReference type="InterPro" id="IPR033738">
    <property type="entry name" value="AsnB_N"/>
</dbReference>
<dbReference type="Pfam" id="PF00733">
    <property type="entry name" value="Asn_synthase"/>
    <property type="match status" value="1"/>
</dbReference>
<proteinExistence type="inferred from homology"/>
<dbReference type="GO" id="GO:0005524">
    <property type="term" value="F:ATP binding"/>
    <property type="evidence" value="ECO:0007669"/>
    <property type="project" value="UniProtKB-KW"/>
</dbReference>
<evidence type="ECO:0000259" key="12">
    <source>
        <dbReference type="PROSITE" id="PS51278"/>
    </source>
</evidence>
<evidence type="ECO:0000256" key="1">
    <source>
        <dbReference type="ARBA" id="ARBA00005187"/>
    </source>
</evidence>
<dbReference type="PIRSF" id="PIRSF001589">
    <property type="entry name" value="Asn_synthetase_glu-h"/>
    <property type="match status" value="1"/>
</dbReference>
<evidence type="ECO:0000256" key="9">
    <source>
        <dbReference type="PIRSR" id="PIRSR001589-1"/>
    </source>
</evidence>
<dbReference type="InterPro" id="IPR017932">
    <property type="entry name" value="GATase_2_dom"/>
</dbReference>
<evidence type="ECO:0000256" key="11">
    <source>
        <dbReference type="PIRSR" id="PIRSR001589-3"/>
    </source>
</evidence>
<dbReference type="AlphaFoldDB" id="A0A940P6Z9"/>
<dbReference type="SUPFAM" id="SSF52402">
    <property type="entry name" value="Adenine nucleotide alpha hydrolases-like"/>
    <property type="match status" value="1"/>
</dbReference>
<organism evidence="13 14">
    <name type="scientific">Vagococcus allomyrinae</name>
    <dbReference type="NCBI Taxonomy" id="2794353"/>
    <lineage>
        <taxon>Bacteria</taxon>
        <taxon>Bacillati</taxon>
        <taxon>Bacillota</taxon>
        <taxon>Bacilli</taxon>
        <taxon>Lactobacillales</taxon>
        <taxon>Enterococcaceae</taxon>
        <taxon>Vagococcus</taxon>
    </lineage>
</organism>
<dbReference type="Gene3D" id="3.40.50.620">
    <property type="entry name" value="HUPs"/>
    <property type="match status" value="1"/>
</dbReference>
<dbReference type="InterPro" id="IPR001962">
    <property type="entry name" value="Asn_synthase"/>
</dbReference>
<gene>
    <name evidence="13" type="primary">asnB</name>
    <name evidence="13" type="ORF">I6N95_01255</name>
</gene>
<evidence type="ECO:0000256" key="3">
    <source>
        <dbReference type="ARBA" id="ARBA00012737"/>
    </source>
</evidence>